<evidence type="ECO:0000259" key="3">
    <source>
        <dbReference type="Pfam" id="PF22504"/>
    </source>
</evidence>
<sequence>MNRPLPDGVTPAGRSRAATWVVRVVVGLVALVTVALVAAFVGFVVLIGRWPDAFDTSGGPDAPQDVSSSVTGSTGQTPEPENQGLDSSNEAYRERRGTPASDAEAALSVPAVEAALTPLVTGETLRRDEVVAALTGAGFETFGVTPETTVSGDPATTFGVGVSVPGGCVYGGIAPEGVTLEAGGPIADGGCLEMPTH</sequence>
<organism evidence="4 5">
    <name type="scientific">Oerskovia gallyi</name>
    <dbReference type="NCBI Taxonomy" id="2762226"/>
    <lineage>
        <taxon>Bacteria</taxon>
        <taxon>Bacillati</taxon>
        <taxon>Actinomycetota</taxon>
        <taxon>Actinomycetes</taxon>
        <taxon>Micrococcales</taxon>
        <taxon>Cellulomonadaceae</taxon>
        <taxon>Oerskovia</taxon>
    </lineage>
</organism>
<dbReference type="RefSeq" id="WP_191792263.1">
    <property type="nucleotide sequence ID" value="NZ_JACSQE010000020.1"/>
</dbReference>
<keyword evidence="2" id="KW-1133">Transmembrane helix</keyword>
<dbReference type="Proteomes" id="UP000633601">
    <property type="component" value="Unassembled WGS sequence"/>
</dbReference>
<dbReference type="InterPro" id="IPR054262">
    <property type="entry name" value="DUF6993"/>
</dbReference>
<keyword evidence="5" id="KW-1185">Reference proteome</keyword>
<evidence type="ECO:0000313" key="5">
    <source>
        <dbReference type="Proteomes" id="UP000633601"/>
    </source>
</evidence>
<proteinExistence type="predicted"/>
<feature type="region of interest" description="Disordered" evidence="1">
    <location>
        <begin position="57"/>
        <end position="104"/>
    </location>
</feature>
<accession>A0ABR8V710</accession>
<feature type="transmembrane region" description="Helical" evidence="2">
    <location>
        <begin position="20"/>
        <end position="47"/>
    </location>
</feature>
<feature type="compositionally biased region" description="Polar residues" evidence="1">
    <location>
        <begin position="76"/>
        <end position="90"/>
    </location>
</feature>
<gene>
    <name evidence="4" type="ORF">H9640_18590</name>
</gene>
<feature type="domain" description="DUF6993" evidence="3">
    <location>
        <begin position="122"/>
        <end position="192"/>
    </location>
</feature>
<reference evidence="4 5" key="1">
    <citation type="submission" date="2020-08" db="EMBL/GenBank/DDBJ databases">
        <title>A Genomic Blueprint of the Chicken Gut Microbiome.</title>
        <authorList>
            <person name="Gilroy R."/>
            <person name="Ravi A."/>
            <person name="Getino M."/>
            <person name="Pursley I."/>
            <person name="Horton D.L."/>
            <person name="Alikhan N.-F."/>
            <person name="Baker D."/>
            <person name="Gharbi K."/>
            <person name="Hall N."/>
            <person name="Watson M."/>
            <person name="Adriaenssens E.M."/>
            <person name="Foster-Nyarko E."/>
            <person name="Jarju S."/>
            <person name="Secka A."/>
            <person name="Antonio M."/>
            <person name="Oren A."/>
            <person name="Chaudhuri R."/>
            <person name="La Ragione R.M."/>
            <person name="Hildebrand F."/>
            <person name="Pallen M.J."/>
        </authorList>
    </citation>
    <scope>NUCLEOTIDE SEQUENCE [LARGE SCALE GENOMIC DNA]</scope>
    <source>
        <strain evidence="4 5">Sa2CUA8</strain>
    </source>
</reference>
<keyword evidence="2" id="KW-0812">Transmembrane</keyword>
<dbReference type="Pfam" id="PF22504">
    <property type="entry name" value="DUF6993"/>
    <property type="match status" value="1"/>
</dbReference>
<keyword evidence="2" id="KW-0472">Membrane</keyword>
<comment type="caution">
    <text evidence="4">The sequence shown here is derived from an EMBL/GenBank/DDBJ whole genome shotgun (WGS) entry which is preliminary data.</text>
</comment>
<evidence type="ECO:0000313" key="4">
    <source>
        <dbReference type="EMBL" id="MBD8000558.1"/>
    </source>
</evidence>
<protein>
    <recommendedName>
        <fullName evidence="3">DUF6993 domain-containing protein</fullName>
    </recommendedName>
</protein>
<feature type="compositionally biased region" description="Low complexity" evidence="1">
    <location>
        <begin position="66"/>
        <end position="75"/>
    </location>
</feature>
<dbReference type="EMBL" id="JACSQE010000020">
    <property type="protein sequence ID" value="MBD8000558.1"/>
    <property type="molecule type" value="Genomic_DNA"/>
</dbReference>
<name>A0ABR8V710_9CELL</name>
<evidence type="ECO:0000256" key="2">
    <source>
        <dbReference type="SAM" id="Phobius"/>
    </source>
</evidence>
<evidence type="ECO:0000256" key="1">
    <source>
        <dbReference type="SAM" id="MobiDB-lite"/>
    </source>
</evidence>